<dbReference type="AlphaFoldDB" id="A0A9J6RLE3"/>
<dbReference type="FunFam" id="3.90.1640.30:FF:000001">
    <property type="entry name" value="Single-stranded-DNA-specific exonuclease RecJ"/>
    <property type="match status" value="1"/>
</dbReference>
<dbReference type="PANTHER" id="PTHR30255:SF2">
    <property type="entry name" value="SINGLE-STRANDED-DNA-SPECIFIC EXONUCLEASE RECJ"/>
    <property type="match status" value="1"/>
</dbReference>
<evidence type="ECO:0000259" key="8">
    <source>
        <dbReference type="Pfam" id="PF17768"/>
    </source>
</evidence>
<dbReference type="GO" id="GO:0006310">
    <property type="term" value="P:DNA recombination"/>
    <property type="evidence" value="ECO:0007669"/>
    <property type="project" value="InterPro"/>
</dbReference>
<evidence type="ECO:0000256" key="3">
    <source>
        <dbReference type="ARBA" id="ARBA00022722"/>
    </source>
</evidence>
<dbReference type="GO" id="GO:0003676">
    <property type="term" value="F:nucleic acid binding"/>
    <property type="evidence" value="ECO:0007669"/>
    <property type="project" value="InterPro"/>
</dbReference>
<evidence type="ECO:0000256" key="4">
    <source>
        <dbReference type="ARBA" id="ARBA00022801"/>
    </source>
</evidence>
<reference evidence="9 10" key="1">
    <citation type="submission" date="2022-12" db="EMBL/GenBank/DDBJ databases">
        <title>Dasania phycosphaerae sp. nov., isolated from particulate material of the south coast of Korea.</title>
        <authorList>
            <person name="Jiang Y."/>
        </authorList>
    </citation>
    <scope>NUCLEOTIDE SEQUENCE [LARGE SCALE GENOMIC DNA]</scope>
    <source>
        <strain evidence="9 10">GY-19</strain>
    </source>
</reference>
<dbReference type="Pfam" id="PF17768">
    <property type="entry name" value="RecJ_OB"/>
    <property type="match status" value="1"/>
</dbReference>
<dbReference type="InterPro" id="IPR041122">
    <property type="entry name" value="RecJ_OB"/>
</dbReference>
<dbReference type="RefSeq" id="WP_258331295.1">
    <property type="nucleotide sequence ID" value="NZ_JAPTGG010000005.1"/>
</dbReference>
<evidence type="ECO:0000256" key="2">
    <source>
        <dbReference type="ARBA" id="ARBA00019841"/>
    </source>
</evidence>
<proteinExistence type="inferred from homology"/>
<sequence>MPIIKQRQYDLSDTQFTEATPALLQQIYAARGVLSDQDAQHELKDLLPPQLMKGWSQAAAIIADHIVQQKHILIVGDFDCDGATSSAVAVSALADMGAKFVDFLVPNRFEYGYGLTPEIVQVAKQKNPDLIITVDNGISSIDGVATANQLGIQVVVTDHHLAGQHLPEAAAIVNPNQPGCDFPSKNLAGVGVIFYVMSGVRAQLRERNWFATNNIVEPNMAEYLDLVALGTVADVVPLDKNNRILVAQGIGRIRSGRVRPGIKALLEVANRSLHRLVAADFGFAIGPRLNAAGRLDDMSIGIQCLLAANEYSARELAQQMDELNHDRRAIESGMQQEAMRSLAKISLDDSDMPYGLCLYQADWHQGVIGILASRIKDHYHRPVIVFADAEDDGGPQQIKGSARSIVGLHIRDALDAVAAKHPHLLSKFGGHSMAAGMSLYKEHYPDFARAFDAEVRRQLSEDDLQAVLLTDGELSPQDFQLELAQQLRDAGPWGQHFPEPLFEGELYLVQQRIVGEKHLKLVLSTEPQGGQLIDAIAFNIDIKAWPNNAAKKAKLVYKLDVNEFRGNQSLQLMVDYIEAL</sequence>
<dbReference type="InterPro" id="IPR003156">
    <property type="entry name" value="DHHA1_dom"/>
</dbReference>
<evidence type="ECO:0000259" key="6">
    <source>
        <dbReference type="Pfam" id="PF01368"/>
    </source>
</evidence>
<protein>
    <recommendedName>
        <fullName evidence="2">Single-stranded-DNA-specific exonuclease RecJ</fullName>
    </recommendedName>
</protein>
<feature type="domain" description="DDH" evidence="6">
    <location>
        <begin position="71"/>
        <end position="231"/>
    </location>
</feature>
<keyword evidence="4" id="KW-0378">Hydrolase</keyword>
<dbReference type="PANTHER" id="PTHR30255">
    <property type="entry name" value="SINGLE-STRANDED-DNA-SPECIFIC EXONUCLEASE RECJ"/>
    <property type="match status" value="1"/>
</dbReference>
<gene>
    <name evidence="9" type="primary">recJ</name>
    <name evidence="9" type="ORF">O0V09_08045</name>
</gene>
<dbReference type="NCBIfam" id="TIGR00644">
    <property type="entry name" value="recJ"/>
    <property type="match status" value="1"/>
</dbReference>
<feature type="domain" description="DHHA1" evidence="7">
    <location>
        <begin position="358"/>
        <end position="455"/>
    </location>
</feature>
<name>A0A9J6RLE3_9GAMM</name>
<keyword evidence="5 9" id="KW-0269">Exonuclease</keyword>
<dbReference type="Pfam" id="PF02272">
    <property type="entry name" value="DHHA1"/>
    <property type="match status" value="1"/>
</dbReference>
<evidence type="ECO:0000313" key="9">
    <source>
        <dbReference type="EMBL" id="MCZ0865145.1"/>
    </source>
</evidence>
<dbReference type="InterPro" id="IPR038763">
    <property type="entry name" value="DHH_sf"/>
</dbReference>
<evidence type="ECO:0000259" key="7">
    <source>
        <dbReference type="Pfam" id="PF02272"/>
    </source>
</evidence>
<dbReference type="InterPro" id="IPR004610">
    <property type="entry name" value="RecJ"/>
</dbReference>
<feature type="domain" description="RecJ OB" evidence="8">
    <location>
        <begin position="470"/>
        <end position="575"/>
    </location>
</feature>
<accession>A0A9J6RLE3</accession>
<dbReference type="GO" id="GO:0006281">
    <property type="term" value="P:DNA repair"/>
    <property type="evidence" value="ECO:0007669"/>
    <property type="project" value="InterPro"/>
</dbReference>
<keyword evidence="3" id="KW-0540">Nuclease</keyword>
<organism evidence="9 10">
    <name type="scientific">Dasania phycosphaerae</name>
    <dbReference type="NCBI Taxonomy" id="2950436"/>
    <lineage>
        <taxon>Bacteria</taxon>
        <taxon>Pseudomonadati</taxon>
        <taxon>Pseudomonadota</taxon>
        <taxon>Gammaproteobacteria</taxon>
        <taxon>Cellvibrionales</taxon>
        <taxon>Spongiibacteraceae</taxon>
        <taxon>Dasania</taxon>
    </lineage>
</organism>
<dbReference type="Proteomes" id="UP001069090">
    <property type="component" value="Unassembled WGS sequence"/>
</dbReference>
<dbReference type="Gene3D" id="3.10.310.30">
    <property type="match status" value="1"/>
</dbReference>
<dbReference type="EMBL" id="JAPTGG010000005">
    <property type="protein sequence ID" value="MCZ0865145.1"/>
    <property type="molecule type" value="Genomic_DNA"/>
</dbReference>
<dbReference type="GO" id="GO:0008409">
    <property type="term" value="F:5'-3' exonuclease activity"/>
    <property type="evidence" value="ECO:0007669"/>
    <property type="project" value="InterPro"/>
</dbReference>
<dbReference type="Pfam" id="PF01368">
    <property type="entry name" value="DHH"/>
    <property type="match status" value="1"/>
</dbReference>
<evidence type="ECO:0000256" key="1">
    <source>
        <dbReference type="ARBA" id="ARBA00005915"/>
    </source>
</evidence>
<dbReference type="InterPro" id="IPR051673">
    <property type="entry name" value="SSDNA_exonuclease_RecJ"/>
</dbReference>
<dbReference type="InterPro" id="IPR001667">
    <property type="entry name" value="DDH_dom"/>
</dbReference>
<comment type="caution">
    <text evidence="9">The sequence shown here is derived from an EMBL/GenBank/DDBJ whole genome shotgun (WGS) entry which is preliminary data.</text>
</comment>
<dbReference type="SUPFAM" id="SSF64182">
    <property type="entry name" value="DHH phosphoesterases"/>
    <property type="match status" value="1"/>
</dbReference>
<comment type="similarity">
    <text evidence="1">Belongs to the RecJ family.</text>
</comment>
<keyword evidence="10" id="KW-1185">Reference proteome</keyword>
<evidence type="ECO:0000256" key="5">
    <source>
        <dbReference type="ARBA" id="ARBA00022839"/>
    </source>
</evidence>
<dbReference type="Gene3D" id="3.90.1640.30">
    <property type="match status" value="1"/>
</dbReference>
<evidence type="ECO:0000313" key="10">
    <source>
        <dbReference type="Proteomes" id="UP001069090"/>
    </source>
</evidence>